<sequence>MSTLSQGAFTAWQLAAGEAMRTRQSQIEAEMLFIGICKLGTWLRTMKQRGKIVPNGLQDLRGLFAEAETVETALQTFAIPPISLYKAVRTALGQGTHVQVKKQVVHRSQACKMAFQRGEKLAAASPAGEVHCLHLLTALLDPPGPVLPRVVQLFDVDIAALHARLVTITTVLDTRHGNREAQGEGVSHIIYVGT</sequence>
<reference evidence="1" key="1">
    <citation type="submission" date="2019-03" db="EMBL/GenBank/DDBJ databases">
        <title>Lake Tanganyika Metagenome-Assembled Genomes (MAGs).</title>
        <authorList>
            <person name="Tran P."/>
        </authorList>
    </citation>
    <scope>NUCLEOTIDE SEQUENCE</scope>
    <source>
        <strain evidence="1">K_DeepCast_65m_m2_066</strain>
    </source>
</reference>
<evidence type="ECO:0000313" key="1">
    <source>
        <dbReference type="EMBL" id="MBM3226288.1"/>
    </source>
</evidence>
<dbReference type="InterPro" id="IPR036628">
    <property type="entry name" value="Clp_N_dom_sf"/>
</dbReference>
<proteinExistence type="predicted"/>
<dbReference type="Gene3D" id="1.10.1780.10">
    <property type="entry name" value="Clp, N-terminal domain"/>
    <property type="match status" value="1"/>
</dbReference>
<protein>
    <submittedName>
        <fullName evidence="1">Uncharacterized protein</fullName>
    </submittedName>
</protein>
<comment type="caution">
    <text evidence="1">The sequence shown here is derived from an EMBL/GenBank/DDBJ whole genome shotgun (WGS) entry which is preliminary data.</text>
</comment>
<name>A0A938B633_UNCTE</name>
<accession>A0A938B633</accession>
<evidence type="ECO:0000313" key="2">
    <source>
        <dbReference type="Proteomes" id="UP000712673"/>
    </source>
</evidence>
<gene>
    <name evidence="1" type="ORF">FJZ47_21195</name>
</gene>
<dbReference type="EMBL" id="VGLS01000855">
    <property type="protein sequence ID" value="MBM3226288.1"/>
    <property type="molecule type" value="Genomic_DNA"/>
</dbReference>
<dbReference type="SUPFAM" id="SSF81923">
    <property type="entry name" value="Double Clp-N motif"/>
    <property type="match status" value="1"/>
</dbReference>
<dbReference type="AlphaFoldDB" id="A0A938B633"/>
<organism evidence="1 2">
    <name type="scientific">Tectimicrobiota bacterium</name>
    <dbReference type="NCBI Taxonomy" id="2528274"/>
    <lineage>
        <taxon>Bacteria</taxon>
        <taxon>Pseudomonadati</taxon>
        <taxon>Nitrospinota/Tectimicrobiota group</taxon>
        <taxon>Candidatus Tectimicrobiota</taxon>
    </lineage>
</organism>
<dbReference type="Proteomes" id="UP000712673">
    <property type="component" value="Unassembled WGS sequence"/>
</dbReference>